<proteinExistence type="predicted"/>
<dbReference type="GO" id="GO:0016757">
    <property type="term" value="F:glycosyltransferase activity"/>
    <property type="evidence" value="ECO:0007669"/>
    <property type="project" value="TreeGrafter"/>
</dbReference>
<dbReference type="PANTHER" id="PTHR46401">
    <property type="entry name" value="GLYCOSYLTRANSFERASE WBBK-RELATED"/>
    <property type="match status" value="1"/>
</dbReference>
<organism evidence="2 3">
    <name type="scientific">Herpetosiphon geysericola</name>
    <dbReference type="NCBI Taxonomy" id="70996"/>
    <lineage>
        <taxon>Bacteria</taxon>
        <taxon>Bacillati</taxon>
        <taxon>Chloroflexota</taxon>
        <taxon>Chloroflexia</taxon>
        <taxon>Herpetosiphonales</taxon>
        <taxon>Herpetosiphonaceae</taxon>
        <taxon>Herpetosiphon</taxon>
    </lineage>
</organism>
<keyword evidence="1 2" id="KW-0808">Transferase</keyword>
<name>A0A0P6XJZ0_9CHLR</name>
<evidence type="ECO:0000313" key="3">
    <source>
        <dbReference type="Proteomes" id="UP000050277"/>
    </source>
</evidence>
<accession>A0A0P6XJZ0</accession>
<dbReference type="Gene3D" id="3.40.50.2000">
    <property type="entry name" value="Glycogen Phosphorylase B"/>
    <property type="match status" value="2"/>
</dbReference>
<dbReference type="SUPFAM" id="SSF53756">
    <property type="entry name" value="UDP-Glycosyltransferase/glycogen phosphorylase"/>
    <property type="match status" value="1"/>
</dbReference>
<dbReference type="Proteomes" id="UP000050277">
    <property type="component" value="Unassembled WGS sequence"/>
</dbReference>
<reference evidence="2 3" key="1">
    <citation type="submission" date="2015-07" db="EMBL/GenBank/DDBJ databases">
        <title>Whole genome sequence of Herpetosiphon geysericola DSM 7119.</title>
        <authorList>
            <person name="Hemp J."/>
            <person name="Ward L.M."/>
            <person name="Pace L.A."/>
            <person name="Fischer W.W."/>
        </authorList>
    </citation>
    <scope>NUCLEOTIDE SEQUENCE [LARGE SCALE GENOMIC DNA]</scope>
    <source>
        <strain evidence="2 3">DSM 7119</strain>
    </source>
</reference>
<dbReference type="STRING" id="70996.SE18_23820"/>
<dbReference type="OrthoDB" id="9771846at2"/>
<sequence length="408" mass="45077">MPNPRLRLVIVTTFPPSMGTLNEYAWHFVRAFQQKHELAELILLADQLPPDQAELSNQCDGIPVRIVRCWAFNRWDTPYRLLRVIESLNPDAVLFNLQFATFGNRRIPAALALLTPALVRQKAIPSVVLLHNIMETVDLNQAGFAGNRVVTWLTKMAGRIITRQLLRADLVAVTIPRYVDILEQVYGATNVLLAPHGAFETPPPPMPPTSDCCRFLAFGKFGTYKKVETLIEAFAQVQSNHDRPMELVIAGSDSPNAAGYLATVQQQYQQIPNVRFTGYVPEDAVADLFQSATAVVFPYTSTTGSSGVLHQAGSYGRAAILPNLGDLADVVEEEGFTGVFFEPENVTSLVQALAYIVRDPAASHRLGLQNYAAACGLPISDVADWYLLHIHTLRPLPAIKTHLQQELL</sequence>
<evidence type="ECO:0000313" key="2">
    <source>
        <dbReference type="EMBL" id="KPL80492.1"/>
    </source>
</evidence>
<dbReference type="GO" id="GO:0009103">
    <property type="term" value="P:lipopolysaccharide biosynthetic process"/>
    <property type="evidence" value="ECO:0007669"/>
    <property type="project" value="TreeGrafter"/>
</dbReference>
<evidence type="ECO:0000256" key="1">
    <source>
        <dbReference type="ARBA" id="ARBA00022679"/>
    </source>
</evidence>
<gene>
    <name evidence="2" type="ORF">SE18_23820</name>
</gene>
<dbReference type="EMBL" id="LGKP01000038">
    <property type="protein sequence ID" value="KPL80492.1"/>
    <property type="molecule type" value="Genomic_DNA"/>
</dbReference>
<comment type="caution">
    <text evidence="2">The sequence shown here is derived from an EMBL/GenBank/DDBJ whole genome shotgun (WGS) entry which is preliminary data.</text>
</comment>
<dbReference type="AlphaFoldDB" id="A0A0P6XJZ0"/>
<dbReference type="Pfam" id="PF13692">
    <property type="entry name" value="Glyco_trans_1_4"/>
    <property type="match status" value="1"/>
</dbReference>
<protein>
    <submittedName>
        <fullName evidence="2">Glycosyl transferase family 1</fullName>
    </submittedName>
</protein>
<keyword evidence="3" id="KW-1185">Reference proteome</keyword>
<dbReference type="PANTHER" id="PTHR46401:SF2">
    <property type="entry name" value="GLYCOSYLTRANSFERASE WBBK-RELATED"/>
    <property type="match status" value="1"/>
</dbReference>